<sequence>MNSGANHSPCLRFCANTSSLLSALQRIRAAAQNPYNRGMSTVENERDRRRAALTRFWEQNRSELKSIRQWAAASDLGYNTLNEFVRNKKNKNMLADTYEKLAFGASKLLQREVTIHELLNEDEKNDSDDPRLQKIDRILDLLKRLSPQEQDAFEVILEARVKASSPS</sequence>
<dbReference type="AlphaFoldDB" id="A0A431VNB1"/>
<proteinExistence type="predicted"/>
<comment type="caution">
    <text evidence="1">The sequence shown here is derived from an EMBL/GenBank/DDBJ whole genome shotgun (WGS) entry which is preliminary data.</text>
</comment>
<gene>
    <name evidence="1" type="ORF">EJ903_00050</name>
</gene>
<organism evidence="1 2">
    <name type="scientific">Azospirillum griseum</name>
    <dbReference type="NCBI Taxonomy" id="2496639"/>
    <lineage>
        <taxon>Bacteria</taxon>
        <taxon>Pseudomonadati</taxon>
        <taxon>Pseudomonadota</taxon>
        <taxon>Alphaproteobacteria</taxon>
        <taxon>Rhodospirillales</taxon>
        <taxon>Azospirillaceae</taxon>
        <taxon>Azospirillum</taxon>
    </lineage>
</organism>
<dbReference type="EMBL" id="RXMA01000001">
    <property type="protein sequence ID" value="RTR24220.1"/>
    <property type="molecule type" value="Genomic_DNA"/>
</dbReference>
<accession>A0A431VNB1</accession>
<reference evidence="1 2" key="1">
    <citation type="submission" date="2018-12" db="EMBL/GenBank/DDBJ databases">
        <authorList>
            <person name="Yang Y."/>
        </authorList>
    </citation>
    <scope>NUCLEOTIDE SEQUENCE [LARGE SCALE GENOMIC DNA]</scope>
    <source>
        <strain evidence="1 2">L-25-5w-1</strain>
    </source>
</reference>
<keyword evidence="2" id="KW-1185">Reference proteome</keyword>
<name>A0A431VNB1_9PROT</name>
<evidence type="ECO:0000313" key="1">
    <source>
        <dbReference type="EMBL" id="RTR24220.1"/>
    </source>
</evidence>
<dbReference type="Proteomes" id="UP000277007">
    <property type="component" value="Unassembled WGS sequence"/>
</dbReference>
<protein>
    <submittedName>
        <fullName evidence="1">Uncharacterized protein</fullName>
    </submittedName>
</protein>
<dbReference type="RefSeq" id="WP_126610960.1">
    <property type="nucleotide sequence ID" value="NZ_JBHUCY010000064.1"/>
</dbReference>
<evidence type="ECO:0000313" key="2">
    <source>
        <dbReference type="Proteomes" id="UP000277007"/>
    </source>
</evidence>